<dbReference type="InterPro" id="IPR039421">
    <property type="entry name" value="Type_1_exporter"/>
</dbReference>
<dbReference type="eggNOG" id="COG1132">
    <property type="taxonomic scope" value="Bacteria"/>
</dbReference>
<feature type="compositionally biased region" description="Low complexity" evidence="10">
    <location>
        <begin position="1"/>
        <end position="26"/>
    </location>
</feature>
<proteinExistence type="inferred from homology"/>
<keyword evidence="5" id="KW-0547">Nucleotide-binding</keyword>
<dbReference type="InterPro" id="IPR027417">
    <property type="entry name" value="P-loop_NTPase"/>
</dbReference>
<dbReference type="EMBL" id="HE804045">
    <property type="protein sequence ID" value="CCH27874.1"/>
    <property type="molecule type" value="Genomic_DNA"/>
</dbReference>
<feature type="transmembrane region" description="Helical" evidence="11">
    <location>
        <begin position="96"/>
        <end position="122"/>
    </location>
</feature>
<dbReference type="InterPro" id="IPR017871">
    <property type="entry name" value="ABC_transporter-like_CS"/>
</dbReference>
<dbReference type="GO" id="GO:0016887">
    <property type="term" value="F:ATP hydrolysis activity"/>
    <property type="evidence" value="ECO:0007669"/>
    <property type="project" value="InterPro"/>
</dbReference>
<gene>
    <name evidence="14" type="ordered locus">BN6_05430</name>
</gene>
<protein>
    <submittedName>
        <fullName evidence="14">ABC-type transporter</fullName>
    </submittedName>
</protein>
<evidence type="ECO:0000256" key="9">
    <source>
        <dbReference type="ARBA" id="ARBA00061644"/>
    </source>
</evidence>
<dbReference type="InterPro" id="IPR003593">
    <property type="entry name" value="AAA+_ATPase"/>
</dbReference>
<dbReference type="SMART" id="SM00382">
    <property type="entry name" value="AAA"/>
    <property type="match status" value="1"/>
</dbReference>
<dbReference type="InterPro" id="IPR011527">
    <property type="entry name" value="ABC1_TM_dom"/>
</dbReference>
<keyword evidence="15" id="KW-1185">Reference proteome</keyword>
<feature type="region of interest" description="Disordered" evidence="10">
    <location>
        <begin position="1"/>
        <end position="36"/>
    </location>
</feature>
<evidence type="ECO:0000256" key="11">
    <source>
        <dbReference type="SAM" id="Phobius"/>
    </source>
</evidence>
<dbReference type="PROSITE" id="PS00211">
    <property type="entry name" value="ABC_TRANSPORTER_1"/>
    <property type="match status" value="1"/>
</dbReference>
<evidence type="ECO:0000256" key="3">
    <source>
        <dbReference type="ARBA" id="ARBA00022475"/>
    </source>
</evidence>
<dbReference type="HOGENOM" id="CLU_000604_84_3_11"/>
<evidence type="ECO:0000256" key="2">
    <source>
        <dbReference type="ARBA" id="ARBA00022448"/>
    </source>
</evidence>
<dbReference type="KEGG" id="sesp:BN6_05430"/>
<dbReference type="Pfam" id="PF00664">
    <property type="entry name" value="ABC_membrane"/>
    <property type="match status" value="1"/>
</dbReference>
<dbReference type="BioCyc" id="SESP1179773:BN6_RS02685-MONOMER"/>
<evidence type="ECO:0000313" key="14">
    <source>
        <dbReference type="EMBL" id="CCH27874.1"/>
    </source>
</evidence>
<feature type="transmembrane region" description="Helical" evidence="11">
    <location>
        <begin position="134"/>
        <end position="158"/>
    </location>
</feature>
<feature type="domain" description="ABC transmembrane type-1" evidence="13">
    <location>
        <begin position="98"/>
        <end position="383"/>
    </location>
</feature>
<comment type="subcellular location">
    <subcellularLocation>
        <location evidence="1">Cell membrane</location>
        <topology evidence="1">Multi-pass membrane protein</topology>
    </subcellularLocation>
</comment>
<evidence type="ECO:0000313" key="15">
    <source>
        <dbReference type="Proteomes" id="UP000006281"/>
    </source>
</evidence>
<dbReference type="InterPro" id="IPR003439">
    <property type="entry name" value="ABC_transporter-like_ATP-bd"/>
</dbReference>
<name>K0JSP4_SACES</name>
<keyword evidence="2" id="KW-0813">Transport</keyword>
<evidence type="ECO:0000256" key="5">
    <source>
        <dbReference type="ARBA" id="ARBA00022741"/>
    </source>
</evidence>
<sequence length="658" mass="69622">MSAGTVGSESGSESESPAGAGSAAGSAGAGSAGAGSAAVRSAGAGSAGAAAVATVEEEWRGVAAEDVEELDHTTGVKLKARSRKLLGSLLRPHSRAAVLALVIVIAENLVNLAGPLLIAVAIDRGVPAALAGQPGVLTWCVGGYVGCALAATVLRWAFVRLSGRIGQDLLLDLRERIFRHAQRLSVSFHEKYTSGKVISRLTSDVDSLQDLLEQGLDGFFTSMLSVIGISIVMLTLDPPLAMAVLFGFVPLLMLIRWFQRRSTRAYRGTRGAIAKIIVQFVETMNGIRAVQAFRRESRNKNIMGELNDKFRDANTDAFKVVATFTSLVRVIGNVSLAVIVAWGAYRVADGQLELGVLAAFTLYVRRFYDPFDEIAMFANSYASATAALEKISGLLEEEPAVPEPDDPVPLGDVRGHVTFDGVEFRYSATTPVVLPPFDLAVPAGQTVALVGATGAGKSTLAKLVGRFYDPSHGAVLLDGVDLRSVTDADLRRAVVMVTQENFLFDGSVADNIALGRPTATRAEIEEAARAVGAHEFIAALPDGYDTDVRKRGGRLSAGQRQMVAFARAFLADPAVLVLDEATSSLDVPSERLVQGALETVLASRTAFIIAHRLSTVMIADRVLVLDGGRVVEDGTPEELIDGRGQFAALHTAWRDSLA</sequence>
<evidence type="ECO:0000259" key="13">
    <source>
        <dbReference type="PROSITE" id="PS50929"/>
    </source>
</evidence>
<accession>K0JSP4</accession>
<dbReference type="SUPFAM" id="SSF52540">
    <property type="entry name" value="P-loop containing nucleoside triphosphate hydrolases"/>
    <property type="match status" value="1"/>
</dbReference>
<dbReference type="CDD" id="cd18546">
    <property type="entry name" value="ABC_6TM_Rv0194_D2_like"/>
    <property type="match status" value="1"/>
</dbReference>
<dbReference type="SUPFAM" id="SSF90123">
    <property type="entry name" value="ABC transporter transmembrane region"/>
    <property type="match status" value="1"/>
</dbReference>
<dbReference type="STRING" id="1179773.BN6_05430"/>
<keyword evidence="7 11" id="KW-1133">Transmembrane helix</keyword>
<feature type="domain" description="ABC transporter" evidence="12">
    <location>
        <begin position="417"/>
        <end position="652"/>
    </location>
</feature>
<evidence type="ECO:0000256" key="7">
    <source>
        <dbReference type="ARBA" id="ARBA00022989"/>
    </source>
</evidence>
<dbReference type="PROSITE" id="PS50893">
    <property type="entry name" value="ABC_TRANSPORTER_2"/>
    <property type="match status" value="1"/>
</dbReference>
<dbReference type="PANTHER" id="PTHR43394">
    <property type="entry name" value="ATP-DEPENDENT PERMEASE MDL1, MITOCHONDRIAL"/>
    <property type="match status" value="1"/>
</dbReference>
<dbReference type="GO" id="GO:0005886">
    <property type="term" value="C:plasma membrane"/>
    <property type="evidence" value="ECO:0007669"/>
    <property type="project" value="UniProtKB-SubCell"/>
</dbReference>
<evidence type="ECO:0000256" key="1">
    <source>
        <dbReference type="ARBA" id="ARBA00004651"/>
    </source>
</evidence>
<comment type="similarity">
    <text evidence="9">Belongs to the ABC transporter superfamily. Lipid exporter (TC 3.A.1.106) family.</text>
</comment>
<keyword evidence="4 11" id="KW-0812">Transmembrane</keyword>
<dbReference type="PATRIC" id="fig|1179773.3.peg.551"/>
<evidence type="ECO:0000256" key="6">
    <source>
        <dbReference type="ARBA" id="ARBA00022840"/>
    </source>
</evidence>
<dbReference type="InterPro" id="IPR036640">
    <property type="entry name" value="ABC1_TM_sf"/>
</dbReference>
<dbReference type="GO" id="GO:0015421">
    <property type="term" value="F:ABC-type oligopeptide transporter activity"/>
    <property type="evidence" value="ECO:0007669"/>
    <property type="project" value="TreeGrafter"/>
</dbReference>
<dbReference type="Gene3D" id="1.20.1560.10">
    <property type="entry name" value="ABC transporter type 1, transmembrane domain"/>
    <property type="match status" value="1"/>
</dbReference>
<reference evidence="14 15" key="1">
    <citation type="journal article" date="2012" name="BMC Genomics">
        <title>Complete genome sequence of Saccharothrix espanaensis DSM 44229T and comparison to the other completely sequenced Pseudonocardiaceae.</title>
        <authorList>
            <person name="Strobel T."/>
            <person name="Al-Dilaimi A."/>
            <person name="Blom J."/>
            <person name="Gessner A."/>
            <person name="Kalinowski J."/>
            <person name="Luzhetska M."/>
            <person name="Puhler A."/>
            <person name="Szczepanowski R."/>
            <person name="Bechthold A."/>
            <person name="Ruckert C."/>
        </authorList>
    </citation>
    <scope>NUCLEOTIDE SEQUENCE [LARGE SCALE GENOMIC DNA]</scope>
    <source>
        <strain evidence="15">ATCC 51144 / DSM 44229 / JCM 9112 / NBRC 15066 / NRRL 15764</strain>
    </source>
</reference>
<evidence type="ECO:0000256" key="8">
    <source>
        <dbReference type="ARBA" id="ARBA00023136"/>
    </source>
</evidence>
<dbReference type="PROSITE" id="PS50929">
    <property type="entry name" value="ABC_TM1F"/>
    <property type="match status" value="1"/>
</dbReference>
<evidence type="ECO:0000256" key="10">
    <source>
        <dbReference type="SAM" id="MobiDB-lite"/>
    </source>
</evidence>
<evidence type="ECO:0000259" key="12">
    <source>
        <dbReference type="PROSITE" id="PS50893"/>
    </source>
</evidence>
<dbReference type="FunFam" id="3.40.50.300:FF:000299">
    <property type="entry name" value="ABC transporter ATP-binding protein/permease"/>
    <property type="match status" value="1"/>
</dbReference>
<dbReference type="PANTHER" id="PTHR43394:SF1">
    <property type="entry name" value="ATP-BINDING CASSETTE SUB-FAMILY B MEMBER 10, MITOCHONDRIAL"/>
    <property type="match status" value="1"/>
</dbReference>
<keyword evidence="3" id="KW-1003">Cell membrane</keyword>
<dbReference type="AlphaFoldDB" id="K0JSP4"/>
<dbReference type="Proteomes" id="UP000006281">
    <property type="component" value="Chromosome"/>
</dbReference>
<organism evidence="14 15">
    <name type="scientific">Saccharothrix espanaensis (strain ATCC 51144 / DSM 44229 / JCM 9112 / NBRC 15066 / NRRL 15764)</name>
    <dbReference type="NCBI Taxonomy" id="1179773"/>
    <lineage>
        <taxon>Bacteria</taxon>
        <taxon>Bacillati</taxon>
        <taxon>Actinomycetota</taxon>
        <taxon>Actinomycetes</taxon>
        <taxon>Pseudonocardiales</taxon>
        <taxon>Pseudonocardiaceae</taxon>
        <taxon>Saccharothrix</taxon>
    </lineage>
</organism>
<keyword evidence="6" id="KW-0067">ATP-binding</keyword>
<feature type="transmembrane region" description="Helical" evidence="11">
    <location>
        <begin position="240"/>
        <end position="258"/>
    </location>
</feature>
<feature type="transmembrane region" description="Helical" evidence="11">
    <location>
        <begin position="216"/>
        <end position="234"/>
    </location>
</feature>
<dbReference type="Gene3D" id="3.40.50.300">
    <property type="entry name" value="P-loop containing nucleotide triphosphate hydrolases"/>
    <property type="match status" value="1"/>
</dbReference>
<evidence type="ECO:0000256" key="4">
    <source>
        <dbReference type="ARBA" id="ARBA00022692"/>
    </source>
</evidence>
<dbReference type="Pfam" id="PF00005">
    <property type="entry name" value="ABC_tran"/>
    <property type="match status" value="1"/>
</dbReference>
<keyword evidence="8 11" id="KW-0472">Membrane</keyword>
<dbReference type="GO" id="GO:0005524">
    <property type="term" value="F:ATP binding"/>
    <property type="evidence" value="ECO:0007669"/>
    <property type="project" value="UniProtKB-KW"/>
</dbReference>